<dbReference type="AlphaFoldDB" id="A0A7Y0Q531"/>
<evidence type="ECO:0000256" key="2">
    <source>
        <dbReference type="ARBA" id="ARBA00022692"/>
    </source>
</evidence>
<dbReference type="Gene3D" id="1.20.1740.10">
    <property type="entry name" value="Amino acid/polyamine transporter I"/>
    <property type="match status" value="1"/>
</dbReference>
<feature type="transmembrane region" description="Helical" evidence="5">
    <location>
        <begin position="126"/>
        <end position="147"/>
    </location>
</feature>
<evidence type="ECO:0000313" key="7">
    <source>
        <dbReference type="EMBL" id="NMP24661.1"/>
    </source>
</evidence>
<gene>
    <name evidence="7" type="ORF">HIJ39_20325</name>
</gene>
<dbReference type="GO" id="GO:0016020">
    <property type="term" value="C:membrane"/>
    <property type="evidence" value="ECO:0007669"/>
    <property type="project" value="UniProtKB-SubCell"/>
</dbReference>
<feature type="transmembrane region" description="Helical" evidence="5">
    <location>
        <begin position="100"/>
        <end position="120"/>
    </location>
</feature>
<comment type="subcellular location">
    <subcellularLocation>
        <location evidence="1">Membrane</location>
        <topology evidence="1">Multi-pass membrane protein</topology>
    </subcellularLocation>
</comment>
<feature type="domain" description="Amino acid permease/ SLC12A" evidence="6">
    <location>
        <begin position="7"/>
        <end position="141"/>
    </location>
</feature>
<feature type="transmembrane region" description="Helical" evidence="5">
    <location>
        <begin position="6"/>
        <end position="29"/>
    </location>
</feature>
<proteinExistence type="predicted"/>
<keyword evidence="4 5" id="KW-0472">Membrane</keyword>
<evidence type="ECO:0000259" key="6">
    <source>
        <dbReference type="Pfam" id="PF00324"/>
    </source>
</evidence>
<dbReference type="Proteomes" id="UP000533476">
    <property type="component" value="Unassembled WGS sequence"/>
</dbReference>
<reference evidence="7 8" key="1">
    <citation type="submission" date="2020-04" db="EMBL/GenBank/DDBJ databases">
        <authorList>
            <person name="Zhang R."/>
            <person name="Schippers A."/>
        </authorList>
    </citation>
    <scope>NUCLEOTIDE SEQUENCE [LARGE SCALE GENOMIC DNA]</scope>
    <source>
        <strain evidence="7 8">DSM 109850</strain>
    </source>
</reference>
<dbReference type="InterPro" id="IPR004841">
    <property type="entry name" value="AA-permease/SLC12A_dom"/>
</dbReference>
<comment type="caution">
    <text evidence="7">The sequence shown here is derived from an EMBL/GenBank/DDBJ whole genome shotgun (WGS) entry which is preliminary data.</text>
</comment>
<organism evidence="7 8">
    <name type="scientific">Sulfobacillus harzensis</name>
    <dbReference type="NCBI Taxonomy" id="2729629"/>
    <lineage>
        <taxon>Bacteria</taxon>
        <taxon>Bacillati</taxon>
        <taxon>Bacillota</taxon>
        <taxon>Clostridia</taxon>
        <taxon>Eubacteriales</taxon>
        <taxon>Clostridiales Family XVII. Incertae Sedis</taxon>
        <taxon>Sulfobacillus</taxon>
    </lineage>
</organism>
<dbReference type="RefSeq" id="WP_169102869.1">
    <property type="nucleotide sequence ID" value="NZ_JABBVZ010000133.1"/>
</dbReference>
<keyword evidence="8" id="KW-1185">Reference proteome</keyword>
<evidence type="ECO:0000313" key="8">
    <source>
        <dbReference type="Proteomes" id="UP000533476"/>
    </source>
</evidence>
<protein>
    <submittedName>
        <fullName evidence="7">APC family permease</fullName>
    </submittedName>
</protein>
<dbReference type="EMBL" id="JABBVZ010000133">
    <property type="protein sequence ID" value="NMP24661.1"/>
    <property type="molecule type" value="Genomic_DNA"/>
</dbReference>
<sequence length="189" mass="20306">MALTAAASYALGALPLAYLLGIIVVALWINTPYQFSHKLASASGVAYFVEKGAGALWGYLAGLSYVVYYIALIPANALFFGTMVSALLPILGVAHPASWLWIPLSLLLLIPSTLLTYLGIKTSLNYAIFVALMEMVLLVVVSLSLSFRDTLTIPWPSTILILPAAGMGDSLLDSWSQPLGCPGRRRRFT</sequence>
<accession>A0A7Y0Q531</accession>
<evidence type="ECO:0000256" key="4">
    <source>
        <dbReference type="ARBA" id="ARBA00023136"/>
    </source>
</evidence>
<feature type="transmembrane region" description="Helical" evidence="5">
    <location>
        <begin position="66"/>
        <end position="88"/>
    </location>
</feature>
<evidence type="ECO:0000256" key="5">
    <source>
        <dbReference type="SAM" id="Phobius"/>
    </source>
</evidence>
<evidence type="ECO:0000256" key="3">
    <source>
        <dbReference type="ARBA" id="ARBA00022989"/>
    </source>
</evidence>
<feature type="transmembrane region" description="Helical" evidence="5">
    <location>
        <begin position="41"/>
        <end position="60"/>
    </location>
</feature>
<dbReference type="Pfam" id="PF00324">
    <property type="entry name" value="AA_permease"/>
    <property type="match status" value="1"/>
</dbReference>
<name>A0A7Y0Q531_9FIRM</name>
<dbReference type="GO" id="GO:0055085">
    <property type="term" value="P:transmembrane transport"/>
    <property type="evidence" value="ECO:0007669"/>
    <property type="project" value="InterPro"/>
</dbReference>
<keyword evidence="2 5" id="KW-0812">Transmembrane</keyword>
<evidence type="ECO:0000256" key="1">
    <source>
        <dbReference type="ARBA" id="ARBA00004141"/>
    </source>
</evidence>
<keyword evidence="3 5" id="KW-1133">Transmembrane helix</keyword>